<proteinExistence type="predicted"/>
<dbReference type="EMBL" id="CP042905">
    <property type="protein sequence ID" value="XDF89316.1"/>
    <property type="molecule type" value="Genomic_DNA"/>
</dbReference>
<sequence>MNTWKEEISLNFGYNSRLHERTEAIQEYLKSIFIAVTEIAV</sequence>
<protein>
    <submittedName>
        <fullName evidence="1">Uncharacterized protein</fullName>
    </submittedName>
</protein>
<organism evidence="1 2">
    <name type="scientific">Promethearchaeum syntrophicum</name>
    <dbReference type="NCBI Taxonomy" id="2594042"/>
    <lineage>
        <taxon>Archaea</taxon>
        <taxon>Promethearchaeati</taxon>
        <taxon>Promethearchaeota</taxon>
        <taxon>Promethearchaeia</taxon>
        <taxon>Promethearchaeales</taxon>
        <taxon>Promethearchaeaceae</taxon>
        <taxon>Promethearchaeum</taxon>
    </lineage>
</organism>
<dbReference type="Proteomes" id="UP000321408">
    <property type="component" value="Chromosome"/>
</dbReference>
<evidence type="ECO:0000313" key="1">
    <source>
        <dbReference type="EMBL" id="XDF89316.1"/>
    </source>
</evidence>
<gene>
    <name evidence="1" type="ORF">DSAG12_04440</name>
</gene>
<reference evidence="1 2" key="1">
    <citation type="journal article" date="2020" name="Nature">
        <title>Isolation of an archaeon at the prokaryote-eukaryote interface.</title>
        <authorList>
            <person name="Imachi H."/>
            <person name="Nobu M.K."/>
            <person name="Nakahara N."/>
            <person name="Morono Y."/>
            <person name="Ogawara M."/>
            <person name="Takaki Y."/>
            <person name="Takano Y."/>
            <person name="Uematsu K."/>
            <person name="Ikuta T."/>
            <person name="Ito M."/>
            <person name="Matsui Y."/>
            <person name="Miyazaki M."/>
            <person name="Murata K."/>
            <person name="Saito Y."/>
            <person name="Sakai S."/>
            <person name="Song C."/>
            <person name="Tasumi E."/>
            <person name="Yamanaka Y."/>
            <person name="Yamaguchi T."/>
            <person name="Kamagata Y."/>
            <person name="Tamaki H."/>
            <person name="Takai K."/>
        </authorList>
    </citation>
    <scope>NUCLEOTIDE SEQUENCE [LARGE SCALE GENOMIC DNA]</scope>
    <source>
        <strain evidence="1 2">MK-D1</strain>
    </source>
</reference>
<accession>A0AC61ZU25</accession>
<keyword evidence="2" id="KW-1185">Reference proteome</keyword>
<name>A0AC61ZU25_9ARCH</name>
<reference evidence="1 2" key="2">
    <citation type="journal article" date="2024" name="Int. J. Syst. Evol. Microbiol.">
        <title>Promethearchaeum syntrophicum gen. nov., sp. nov., an anaerobic, obligately syntrophic archaeon, the first isolate of the lineage 'Asgard' archaea, and proposal of the new archaeal phylum Promethearchaeota phyl. nov. and kingdom Promethearchaeati regn. nov.</title>
        <authorList>
            <person name="Imachi H."/>
            <person name="Nobu M.K."/>
            <person name="Kato S."/>
            <person name="Takaki Y."/>
            <person name="Miyazaki M."/>
            <person name="Miyata M."/>
            <person name="Ogawara M."/>
            <person name="Saito Y."/>
            <person name="Sakai S."/>
            <person name="Tahara Y.O."/>
            <person name="Takano Y."/>
            <person name="Tasumi E."/>
            <person name="Uematsu K."/>
            <person name="Yoshimura T."/>
            <person name="Itoh T."/>
            <person name="Ohkuma M."/>
            <person name="Takai K."/>
        </authorList>
    </citation>
    <scope>NUCLEOTIDE SEQUENCE [LARGE SCALE GENOMIC DNA]</scope>
    <source>
        <strain evidence="1 2">MK-D1</strain>
    </source>
</reference>
<evidence type="ECO:0000313" key="2">
    <source>
        <dbReference type="Proteomes" id="UP000321408"/>
    </source>
</evidence>